<dbReference type="EMBL" id="LUGG01000025">
    <property type="protein sequence ID" value="OBZ67069.1"/>
    <property type="molecule type" value="Genomic_DNA"/>
</dbReference>
<evidence type="ECO:0000313" key="4">
    <source>
        <dbReference type="EMBL" id="OBZ67069.1"/>
    </source>
</evidence>
<reference evidence="4 5" key="1">
    <citation type="submission" date="2016-03" db="EMBL/GenBank/DDBJ databases">
        <title>Whole genome sequencing of Grifola frondosa 9006-11.</title>
        <authorList>
            <person name="Min B."/>
            <person name="Park H."/>
            <person name="Kim J.-G."/>
            <person name="Cho H."/>
            <person name="Oh Y.-L."/>
            <person name="Kong W.-S."/>
            <person name="Choi I.-G."/>
        </authorList>
    </citation>
    <scope>NUCLEOTIDE SEQUENCE [LARGE SCALE GENOMIC DNA]</scope>
    <source>
        <strain evidence="4 5">9006-11</strain>
    </source>
</reference>
<evidence type="ECO:0000256" key="1">
    <source>
        <dbReference type="SAM" id="MobiDB-lite"/>
    </source>
</evidence>
<keyword evidence="5" id="KW-1185">Reference proteome</keyword>
<keyword evidence="2" id="KW-1133">Transmembrane helix</keyword>
<gene>
    <name evidence="4" type="ORF">A0H81_13051</name>
</gene>
<feature type="domain" description="DUF6535" evidence="3">
    <location>
        <begin position="73"/>
        <end position="257"/>
    </location>
</feature>
<feature type="region of interest" description="Disordered" evidence="1">
    <location>
        <begin position="1"/>
        <end position="26"/>
    </location>
</feature>
<evidence type="ECO:0000259" key="3">
    <source>
        <dbReference type="Pfam" id="PF20153"/>
    </source>
</evidence>
<name>A0A1C7LT28_GRIFR</name>
<dbReference type="InterPro" id="IPR045338">
    <property type="entry name" value="DUF6535"/>
</dbReference>
<feature type="transmembrane region" description="Helical" evidence="2">
    <location>
        <begin position="227"/>
        <end position="252"/>
    </location>
</feature>
<evidence type="ECO:0000313" key="5">
    <source>
        <dbReference type="Proteomes" id="UP000092993"/>
    </source>
</evidence>
<keyword evidence="2" id="KW-0812">Transmembrane</keyword>
<feature type="transmembrane region" description="Helical" evidence="2">
    <location>
        <begin position="95"/>
        <end position="114"/>
    </location>
</feature>
<comment type="caution">
    <text evidence="4">The sequence shown here is derived from an EMBL/GenBank/DDBJ whole genome shotgun (WGS) entry which is preliminary data.</text>
</comment>
<sequence>MSSNTDPLRVSARANPTPVSTTPTSTSQASTLLDLLIATTLAVDDANRQNHEMTNVPKQHANSADSDEAAAAWGRCAKVLHDNDKSLLRGWKDEIDTLLVFAGLFSAVLTTFNAQSYQLLQPDPADASVALLMQISTQLNSFTVNRSFINSTHPASLNPQTTFQVPSYAVRVNVLWFSSLIFSLASASIGILVKQWLNQYSHGLIGTSHSRETARLRQYRYESLVKWRILAILTLLPLLLQIALALLLVGLVDLLWNIHHAVATAATVRRRSASS</sequence>
<feature type="transmembrane region" description="Helical" evidence="2">
    <location>
        <begin position="174"/>
        <end position="193"/>
    </location>
</feature>
<proteinExistence type="predicted"/>
<dbReference type="Proteomes" id="UP000092993">
    <property type="component" value="Unassembled WGS sequence"/>
</dbReference>
<protein>
    <recommendedName>
        <fullName evidence="3">DUF6535 domain-containing protein</fullName>
    </recommendedName>
</protein>
<organism evidence="4 5">
    <name type="scientific">Grifola frondosa</name>
    <name type="common">Maitake</name>
    <name type="synonym">Polyporus frondosus</name>
    <dbReference type="NCBI Taxonomy" id="5627"/>
    <lineage>
        <taxon>Eukaryota</taxon>
        <taxon>Fungi</taxon>
        <taxon>Dikarya</taxon>
        <taxon>Basidiomycota</taxon>
        <taxon>Agaricomycotina</taxon>
        <taxon>Agaricomycetes</taxon>
        <taxon>Polyporales</taxon>
        <taxon>Grifolaceae</taxon>
        <taxon>Grifola</taxon>
    </lineage>
</organism>
<dbReference type="OMA" id="TRINSLW"/>
<dbReference type="OrthoDB" id="3185525at2759"/>
<evidence type="ECO:0000256" key="2">
    <source>
        <dbReference type="SAM" id="Phobius"/>
    </source>
</evidence>
<accession>A0A1C7LT28</accession>
<dbReference type="AlphaFoldDB" id="A0A1C7LT28"/>
<dbReference type="STRING" id="5627.A0A1C7LT28"/>
<keyword evidence="2" id="KW-0472">Membrane</keyword>
<feature type="compositionally biased region" description="Low complexity" evidence="1">
    <location>
        <begin position="16"/>
        <end position="26"/>
    </location>
</feature>
<dbReference type="Pfam" id="PF20153">
    <property type="entry name" value="DUF6535"/>
    <property type="match status" value="1"/>
</dbReference>